<comment type="caution">
    <text evidence="1">The sequence shown here is derived from an EMBL/GenBank/DDBJ whole genome shotgun (WGS) entry which is preliminary data.</text>
</comment>
<proteinExistence type="predicted"/>
<dbReference type="InterPro" id="IPR043743">
    <property type="entry name" value="DUF5688"/>
</dbReference>
<organism evidence="1 2">
    <name type="scientific">Hungatella hathewayi</name>
    <dbReference type="NCBI Taxonomy" id="154046"/>
    <lineage>
        <taxon>Bacteria</taxon>
        <taxon>Bacillati</taxon>
        <taxon>Bacillota</taxon>
        <taxon>Clostridia</taxon>
        <taxon>Lachnospirales</taxon>
        <taxon>Lachnospiraceae</taxon>
        <taxon>Hungatella</taxon>
    </lineage>
</organism>
<protein>
    <submittedName>
        <fullName evidence="1">Uncharacterized protein</fullName>
    </submittedName>
</protein>
<dbReference type="AlphaFoldDB" id="A0A374NWF0"/>
<gene>
    <name evidence="1" type="ORF">DXD79_32475</name>
</gene>
<reference evidence="1 2" key="1">
    <citation type="submission" date="2018-08" db="EMBL/GenBank/DDBJ databases">
        <title>A genome reference for cultivated species of the human gut microbiota.</title>
        <authorList>
            <person name="Zou Y."/>
            <person name="Xue W."/>
            <person name="Luo G."/>
        </authorList>
    </citation>
    <scope>NUCLEOTIDE SEQUENCE [LARGE SCALE GENOMIC DNA]</scope>
    <source>
        <strain evidence="1 2">TM09-12</strain>
    </source>
</reference>
<sequence length="307" mass="34923">MEYTEFKQELVSNLQDLIGTRYLVSVQKTDFTENLEDFVVIFDSSELVMRCSKMAPIYEIHTNHKVPPAILASTLKASFGIGEDSGSINKSRVFYRLENLELVQKEYKDIPYQRFLDLAIVFYINIACTEDSIQSRRITNSMLRESKLSISDLVSLANKNTPQMFPYTLRPMEDAALDILDNNPSLLNDPKVRVSLMLMFGKEVGLIPEEEYTSRYVLSCEGNLYGSTAILYPELLGSIAEKLQSDFYILPCSRDECVIEAVSEGSELAELKEEVRDVTEKYINEPLVLTAHIYRYNRADGSLKIVG</sequence>
<dbReference type="RefSeq" id="WP_118033366.1">
    <property type="nucleotide sequence ID" value="NZ_QSON01000033.1"/>
</dbReference>
<evidence type="ECO:0000313" key="1">
    <source>
        <dbReference type="EMBL" id="RGI95237.1"/>
    </source>
</evidence>
<accession>A0A374NWF0</accession>
<name>A0A374NWF0_9FIRM</name>
<dbReference type="EMBL" id="QSON01000033">
    <property type="protein sequence ID" value="RGI95237.1"/>
    <property type="molecule type" value="Genomic_DNA"/>
</dbReference>
<dbReference type="Pfam" id="PF18941">
    <property type="entry name" value="DUF5688"/>
    <property type="match status" value="1"/>
</dbReference>
<dbReference type="Proteomes" id="UP000263014">
    <property type="component" value="Unassembled WGS sequence"/>
</dbReference>
<evidence type="ECO:0000313" key="2">
    <source>
        <dbReference type="Proteomes" id="UP000263014"/>
    </source>
</evidence>